<keyword evidence="2" id="KW-1185">Reference proteome</keyword>
<protein>
    <submittedName>
        <fullName evidence="1">Uncharacterized protein</fullName>
    </submittedName>
</protein>
<name>A0ABC8U4K1_9AQUA</name>
<proteinExistence type="predicted"/>
<organism evidence="1 2">
    <name type="scientific">Ilex paraguariensis</name>
    <name type="common">yerba mate</name>
    <dbReference type="NCBI Taxonomy" id="185542"/>
    <lineage>
        <taxon>Eukaryota</taxon>
        <taxon>Viridiplantae</taxon>
        <taxon>Streptophyta</taxon>
        <taxon>Embryophyta</taxon>
        <taxon>Tracheophyta</taxon>
        <taxon>Spermatophyta</taxon>
        <taxon>Magnoliopsida</taxon>
        <taxon>eudicotyledons</taxon>
        <taxon>Gunneridae</taxon>
        <taxon>Pentapetalae</taxon>
        <taxon>asterids</taxon>
        <taxon>campanulids</taxon>
        <taxon>Aquifoliales</taxon>
        <taxon>Aquifoliaceae</taxon>
        <taxon>Ilex</taxon>
    </lineage>
</organism>
<accession>A0ABC8U4K1</accession>
<comment type="caution">
    <text evidence="1">The sequence shown here is derived from an EMBL/GenBank/DDBJ whole genome shotgun (WGS) entry which is preliminary data.</text>
</comment>
<gene>
    <name evidence="1" type="ORF">ILEXP_LOCUS46428</name>
</gene>
<dbReference type="EMBL" id="CAUOFW020006847">
    <property type="protein sequence ID" value="CAK9176572.1"/>
    <property type="molecule type" value="Genomic_DNA"/>
</dbReference>
<evidence type="ECO:0000313" key="2">
    <source>
        <dbReference type="Proteomes" id="UP001642360"/>
    </source>
</evidence>
<dbReference type="Proteomes" id="UP001642360">
    <property type="component" value="Unassembled WGS sequence"/>
</dbReference>
<reference evidence="1 2" key="1">
    <citation type="submission" date="2024-02" db="EMBL/GenBank/DDBJ databases">
        <authorList>
            <person name="Vignale AGUSTIN F."/>
            <person name="Sosa J E."/>
            <person name="Modenutti C."/>
        </authorList>
    </citation>
    <scope>NUCLEOTIDE SEQUENCE [LARGE SCALE GENOMIC DNA]</scope>
</reference>
<evidence type="ECO:0000313" key="1">
    <source>
        <dbReference type="EMBL" id="CAK9176572.1"/>
    </source>
</evidence>
<dbReference type="AlphaFoldDB" id="A0ABC8U4K1"/>
<sequence length="137" mass="15062">MARARPSISGALAAFQTVPFQTAPFQTMPRLMTPSSPRLSSSPILEAWPCLWCLTTRALLDTLVALDVHGAPRLASTCYLVDAGLRVDVDCSFVAYLIFEVNDFLHLPFHLTAISGHLAHDKECLMGKNYIKKEKGS</sequence>